<keyword evidence="5 8" id="KW-1133">Transmembrane helix</keyword>
<feature type="transmembrane region" description="Helical" evidence="8">
    <location>
        <begin position="70"/>
        <end position="92"/>
    </location>
</feature>
<sequence>MTRRRLLATIGLALFFTYVVLRSAQRGNDFKYPYLAAQALWRTSRLHVSAQPRYPVSFHVLLSPLASLPIGLASTVWAVLSFAAVGALPRIFERLSGLTLRQQAPAWFVVLPFFIDALVLGQSDPINVCLVALGLRALLQKKAMTSVGLVGLAGLIKILPILHWATIIARARTWRVWPAMALTITLGLGVIVVAVGWSSALAAIREQAVWLSSAEKPWHLVARHADLRVNNESLPIVLARTFGDLGANQPLHALSLGILSLSRIWLLWGLVLAGLVMAWIVIAQKTRTAEPQRATLGMFALTSIVMLASTPICWHHYFLWLSPAVIFLAPRRRLLWACGSLSLVGTALPVARGLGCHMLIALGLFTVVAYDLLRRPDGPPQQATTIEFDGLPEFALRTSIGALPRRD</sequence>
<evidence type="ECO:0000256" key="3">
    <source>
        <dbReference type="ARBA" id="ARBA00022679"/>
    </source>
</evidence>
<keyword evidence="6 8" id="KW-0472">Membrane</keyword>
<keyword evidence="2" id="KW-1003">Cell membrane</keyword>
<accession>L0DBT8</accession>
<feature type="transmembrane region" description="Helical" evidence="8">
    <location>
        <begin position="143"/>
        <end position="167"/>
    </location>
</feature>
<feature type="transmembrane region" description="Helical" evidence="8">
    <location>
        <begin position="294"/>
        <end position="317"/>
    </location>
</feature>
<comment type="subcellular location">
    <subcellularLocation>
        <location evidence="1">Cell membrane</location>
        <topology evidence="1">Multi-pass membrane protein</topology>
    </subcellularLocation>
</comment>
<gene>
    <name evidence="9" type="ordered locus">Sinac_2396</name>
</gene>
<reference evidence="9 10" key="1">
    <citation type="submission" date="2012-02" db="EMBL/GenBank/DDBJ databases">
        <title>Complete sequence of chromosome of Singulisphaera acidiphila DSM 18658.</title>
        <authorList>
            <consortium name="US DOE Joint Genome Institute (JGI-PGF)"/>
            <person name="Lucas S."/>
            <person name="Copeland A."/>
            <person name="Lapidus A."/>
            <person name="Glavina del Rio T."/>
            <person name="Dalin E."/>
            <person name="Tice H."/>
            <person name="Bruce D."/>
            <person name="Goodwin L."/>
            <person name="Pitluck S."/>
            <person name="Peters L."/>
            <person name="Ovchinnikova G."/>
            <person name="Chertkov O."/>
            <person name="Kyrpides N."/>
            <person name="Mavromatis K."/>
            <person name="Ivanova N."/>
            <person name="Brettin T."/>
            <person name="Detter J.C."/>
            <person name="Han C."/>
            <person name="Larimer F."/>
            <person name="Land M."/>
            <person name="Hauser L."/>
            <person name="Markowitz V."/>
            <person name="Cheng J.-F."/>
            <person name="Hugenholtz P."/>
            <person name="Woyke T."/>
            <person name="Wu D."/>
            <person name="Tindall B."/>
            <person name="Pomrenke H."/>
            <person name="Brambilla E."/>
            <person name="Klenk H.-P."/>
            <person name="Eisen J.A."/>
        </authorList>
    </citation>
    <scope>NUCLEOTIDE SEQUENCE [LARGE SCALE GENOMIC DNA]</scope>
    <source>
        <strain evidence="10">ATCC BAA-1392 / DSM 18658 / VKM B-2454 / MOB10</strain>
    </source>
</reference>
<feature type="transmembrane region" description="Helical" evidence="8">
    <location>
        <begin position="179"/>
        <end position="204"/>
    </location>
</feature>
<protein>
    <recommendedName>
        <fullName evidence="11">DUF2029 domain-containing protein</fullName>
    </recommendedName>
</protein>
<evidence type="ECO:0000256" key="1">
    <source>
        <dbReference type="ARBA" id="ARBA00004651"/>
    </source>
</evidence>
<evidence type="ECO:0000256" key="5">
    <source>
        <dbReference type="ARBA" id="ARBA00022989"/>
    </source>
</evidence>
<dbReference type="GO" id="GO:0016758">
    <property type="term" value="F:hexosyltransferase activity"/>
    <property type="evidence" value="ECO:0007669"/>
    <property type="project" value="InterPro"/>
</dbReference>
<keyword evidence="4 8" id="KW-0812">Transmembrane</keyword>
<evidence type="ECO:0000256" key="4">
    <source>
        <dbReference type="ARBA" id="ARBA00022692"/>
    </source>
</evidence>
<dbReference type="AlphaFoldDB" id="L0DBT8"/>
<evidence type="ECO:0000256" key="7">
    <source>
        <dbReference type="ARBA" id="ARBA00024033"/>
    </source>
</evidence>
<keyword evidence="3" id="KW-0808">Transferase</keyword>
<dbReference type="KEGG" id="saci:Sinac_2396"/>
<proteinExistence type="inferred from homology"/>
<dbReference type="GO" id="GO:0005886">
    <property type="term" value="C:plasma membrane"/>
    <property type="evidence" value="ECO:0007669"/>
    <property type="project" value="UniProtKB-SubCell"/>
</dbReference>
<feature type="transmembrane region" description="Helical" evidence="8">
    <location>
        <begin position="104"/>
        <end position="123"/>
    </location>
</feature>
<feature type="transmembrane region" description="Helical" evidence="8">
    <location>
        <begin position="264"/>
        <end position="282"/>
    </location>
</feature>
<evidence type="ECO:0000313" key="9">
    <source>
        <dbReference type="EMBL" id="AGA26707.1"/>
    </source>
</evidence>
<evidence type="ECO:0008006" key="11">
    <source>
        <dbReference type="Google" id="ProtNLM"/>
    </source>
</evidence>
<comment type="similarity">
    <text evidence="7">Belongs to the glycosyltransferase 87 family.</text>
</comment>
<evidence type="ECO:0000256" key="8">
    <source>
        <dbReference type="SAM" id="Phobius"/>
    </source>
</evidence>
<dbReference type="EMBL" id="CP003364">
    <property type="protein sequence ID" value="AGA26707.1"/>
    <property type="molecule type" value="Genomic_DNA"/>
</dbReference>
<dbReference type="Proteomes" id="UP000010798">
    <property type="component" value="Chromosome"/>
</dbReference>
<dbReference type="HOGENOM" id="CLU_675971_0_0_0"/>
<dbReference type="InterPro" id="IPR018584">
    <property type="entry name" value="GT87"/>
</dbReference>
<evidence type="ECO:0000256" key="2">
    <source>
        <dbReference type="ARBA" id="ARBA00022475"/>
    </source>
</evidence>
<dbReference type="OrthoDB" id="9774600at2"/>
<keyword evidence="10" id="KW-1185">Reference proteome</keyword>
<name>L0DBT8_SINAD</name>
<organism evidence="9 10">
    <name type="scientific">Singulisphaera acidiphila (strain ATCC BAA-1392 / DSM 18658 / VKM B-2454 / MOB10)</name>
    <dbReference type="NCBI Taxonomy" id="886293"/>
    <lineage>
        <taxon>Bacteria</taxon>
        <taxon>Pseudomonadati</taxon>
        <taxon>Planctomycetota</taxon>
        <taxon>Planctomycetia</taxon>
        <taxon>Isosphaerales</taxon>
        <taxon>Isosphaeraceae</taxon>
        <taxon>Singulisphaera</taxon>
    </lineage>
</organism>
<evidence type="ECO:0000313" key="10">
    <source>
        <dbReference type="Proteomes" id="UP000010798"/>
    </source>
</evidence>
<evidence type="ECO:0000256" key="6">
    <source>
        <dbReference type="ARBA" id="ARBA00023136"/>
    </source>
</evidence>
<dbReference type="Pfam" id="PF09594">
    <property type="entry name" value="GT87"/>
    <property type="match status" value="1"/>
</dbReference>
<dbReference type="RefSeq" id="WP_015245860.1">
    <property type="nucleotide sequence ID" value="NC_019892.1"/>
</dbReference>